<dbReference type="GO" id="GO:0043139">
    <property type="term" value="F:5'-3' DNA helicase activity"/>
    <property type="evidence" value="ECO:0007669"/>
    <property type="project" value="TreeGrafter"/>
</dbReference>
<dbReference type="PANTHER" id="PTHR43788:SF16">
    <property type="entry name" value="HELICASE WITH ZINC FINGER 2"/>
    <property type="match status" value="1"/>
</dbReference>
<dbReference type="OrthoDB" id="5851052at2759"/>
<dbReference type="PANTHER" id="PTHR43788">
    <property type="entry name" value="DNA2/NAM7 HELICASE FAMILY MEMBER"/>
    <property type="match status" value="1"/>
</dbReference>
<proteinExistence type="predicted"/>
<keyword evidence="1" id="KW-0547">Nucleotide-binding</keyword>
<evidence type="ECO:0000313" key="7">
    <source>
        <dbReference type="Proteomes" id="UP000230233"/>
    </source>
</evidence>
<evidence type="ECO:0000256" key="2">
    <source>
        <dbReference type="ARBA" id="ARBA00022801"/>
    </source>
</evidence>
<dbReference type="Gene3D" id="3.40.50.300">
    <property type="entry name" value="P-loop containing nucleotide triphosphate hydrolases"/>
    <property type="match status" value="1"/>
</dbReference>
<dbReference type="InterPro" id="IPR050534">
    <property type="entry name" value="Coronavir_polyprotein_1ab"/>
</dbReference>
<dbReference type="InterPro" id="IPR041679">
    <property type="entry name" value="DNA2/NAM7-like_C"/>
</dbReference>
<evidence type="ECO:0000256" key="4">
    <source>
        <dbReference type="ARBA" id="ARBA00022840"/>
    </source>
</evidence>
<dbReference type="InterPro" id="IPR027417">
    <property type="entry name" value="P-loop_NTPase"/>
</dbReference>
<dbReference type="Proteomes" id="UP000230233">
    <property type="component" value="Unassembled WGS sequence"/>
</dbReference>
<dbReference type="Pfam" id="PF13087">
    <property type="entry name" value="AAA_12"/>
    <property type="match status" value="1"/>
</dbReference>
<keyword evidence="7" id="KW-1185">Reference proteome</keyword>
<evidence type="ECO:0000256" key="1">
    <source>
        <dbReference type="ARBA" id="ARBA00022741"/>
    </source>
</evidence>
<name>A0A2G5SD94_9PELO</name>
<keyword evidence="3" id="KW-0347">Helicase</keyword>
<sequence>MLDKTPVSTVGILYFYPAQAGFVSTALGNKPVFTETIDASQGQEFHTVVICTTRTTPFHSSEDKKQPFQNGSQEPDFIEDHRRLNVALSHTKQLCVILVYLKTAWNSDEWSQLIAAVPARAIHKAQVFINQLHSDN</sequence>
<keyword evidence="2" id="KW-0378">Hydrolase</keyword>
<dbReference type="AlphaFoldDB" id="A0A2G5SD94"/>
<evidence type="ECO:0000313" key="6">
    <source>
        <dbReference type="EMBL" id="PIC12892.1"/>
    </source>
</evidence>
<gene>
    <name evidence="6" type="ORF">B9Z55_028129</name>
</gene>
<evidence type="ECO:0000256" key="3">
    <source>
        <dbReference type="ARBA" id="ARBA00022806"/>
    </source>
</evidence>
<protein>
    <recommendedName>
        <fullName evidence="5">DNA2/NAM7 helicase-like C-terminal domain-containing protein</fullName>
    </recommendedName>
</protein>
<dbReference type="GO" id="GO:0005524">
    <property type="term" value="F:ATP binding"/>
    <property type="evidence" value="ECO:0007669"/>
    <property type="project" value="UniProtKB-KW"/>
</dbReference>
<comment type="caution">
    <text evidence="6">The sequence shown here is derived from an EMBL/GenBank/DDBJ whole genome shotgun (WGS) entry which is preliminary data.</text>
</comment>
<reference evidence="7" key="1">
    <citation type="submission" date="2017-10" db="EMBL/GenBank/DDBJ databases">
        <title>Rapid genome shrinkage in a self-fertile nematode reveals novel sperm competition proteins.</title>
        <authorList>
            <person name="Yin D."/>
            <person name="Schwarz E.M."/>
            <person name="Thomas C.G."/>
            <person name="Felde R.L."/>
            <person name="Korf I.F."/>
            <person name="Cutter A.D."/>
            <person name="Schartner C.M."/>
            <person name="Ralston E.J."/>
            <person name="Meyer B.J."/>
            <person name="Haag E.S."/>
        </authorList>
    </citation>
    <scope>NUCLEOTIDE SEQUENCE [LARGE SCALE GENOMIC DNA]</scope>
    <source>
        <strain evidence="7">JU1422</strain>
    </source>
</reference>
<dbReference type="EMBL" id="PDUG01000017">
    <property type="protein sequence ID" value="PIC12892.1"/>
    <property type="molecule type" value="Genomic_DNA"/>
</dbReference>
<dbReference type="STRING" id="1611254.A0A2G5SD94"/>
<dbReference type="GO" id="GO:0016787">
    <property type="term" value="F:hydrolase activity"/>
    <property type="evidence" value="ECO:0007669"/>
    <property type="project" value="UniProtKB-KW"/>
</dbReference>
<evidence type="ECO:0000259" key="5">
    <source>
        <dbReference type="Pfam" id="PF13087"/>
    </source>
</evidence>
<dbReference type="SUPFAM" id="SSF52540">
    <property type="entry name" value="P-loop containing nucleoside triphosphate hydrolases"/>
    <property type="match status" value="1"/>
</dbReference>
<feature type="domain" description="DNA2/NAM7 helicase-like C-terminal" evidence="5">
    <location>
        <begin position="7"/>
        <end position="98"/>
    </location>
</feature>
<organism evidence="6 7">
    <name type="scientific">Caenorhabditis nigoni</name>
    <dbReference type="NCBI Taxonomy" id="1611254"/>
    <lineage>
        <taxon>Eukaryota</taxon>
        <taxon>Metazoa</taxon>
        <taxon>Ecdysozoa</taxon>
        <taxon>Nematoda</taxon>
        <taxon>Chromadorea</taxon>
        <taxon>Rhabditida</taxon>
        <taxon>Rhabditina</taxon>
        <taxon>Rhabditomorpha</taxon>
        <taxon>Rhabditoidea</taxon>
        <taxon>Rhabditidae</taxon>
        <taxon>Peloderinae</taxon>
        <taxon>Caenorhabditis</taxon>
    </lineage>
</organism>
<accession>A0A2G5SD94</accession>
<keyword evidence="4" id="KW-0067">ATP-binding</keyword>